<dbReference type="GO" id="GO:0009253">
    <property type="term" value="P:peptidoglycan catabolic process"/>
    <property type="evidence" value="ECO:0007669"/>
    <property type="project" value="InterPro"/>
</dbReference>
<accession>A0A1H4PCD2</accession>
<evidence type="ECO:0000256" key="3">
    <source>
        <dbReference type="ARBA" id="ARBA00023295"/>
    </source>
</evidence>
<protein>
    <submittedName>
        <fullName evidence="4">Glycosyl hydrolases family 25</fullName>
    </submittedName>
</protein>
<evidence type="ECO:0000313" key="4">
    <source>
        <dbReference type="EMBL" id="SEC05101.1"/>
    </source>
</evidence>
<evidence type="ECO:0000313" key="5">
    <source>
        <dbReference type="Proteomes" id="UP000182375"/>
    </source>
</evidence>
<dbReference type="PROSITE" id="PS51904">
    <property type="entry name" value="GLYCOSYL_HYDROL_F25_2"/>
    <property type="match status" value="1"/>
</dbReference>
<dbReference type="SMART" id="SM00641">
    <property type="entry name" value="Glyco_25"/>
    <property type="match status" value="1"/>
</dbReference>
<dbReference type="Proteomes" id="UP000182375">
    <property type="component" value="Unassembled WGS sequence"/>
</dbReference>
<dbReference type="InterPro" id="IPR017853">
    <property type="entry name" value="GH"/>
</dbReference>
<dbReference type="InterPro" id="IPR036366">
    <property type="entry name" value="PGBDSf"/>
</dbReference>
<dbReference type="PANTHER" id="PTHR34135">
    <property type="entry name" value="LYSOZYME"/>
    <property type="match status" value="1"/>
</dbReference>
<dbReference type="AlphaFoldDB" id="A0A1H4PCD2"/>
<dbReference type="CDD" id="cd00599">
    <property type="entry name" value="GH25_muramidase"/>
    <property type="match status" value="1"/>
</dbReference>
<gene>
    <name evidence="4" type="ORF">SAMN04490357_1055</name>
</gene>
<evidence type="ECO:0000256" key="1">
    <source>
        <dbReference type="ARBA" id="ARBA00010646"/>
    </source>
</evidence>
<keyword evidence="3" id="KW-0326">Glycosidase</keyword>
<dbReference type="GO" id="GO:0003796">
    <property type="term" value="F:lysozyme activity"/>
    <property type="evidence" value="ECO:0007669"/>
    <property type="project" value="InterPro"/>
</dbReference>
<dbReference type="InterPro" id="IPR036365">
    <property type="entry name" value="PGBD-like_sf"/>
</dbReference>
<dbReference type="SUPFAM" id="SSF47090">
    <property type="entry name" value="PGBD-like"/>
    <property type="match status" value="1"/>
</dbReference>
<evidence type="ECO:0000256" key="2">
    <source>
        <dbReference type="ARBA" id="ARBA00022801"/>
    </source>
</evidence>
<dbReference type="InterPro" id="IPR018077">
    <property type="entry name" value="Glyco_hydro_fam25_subgr"/>
</dbReference>
<dbReference type="RefSeq" id="WP_074991014.1">
    <property type="nucleotide sequence ID" value="NZ_FNTD01000004.1"/>
</dbReference>
<proteinExistence type="inferred from homology"/>
<dbReference type="GO" id="GO:0016052">
    <property type="term" value="P:carbohydrate catabolic process"/>
    <property type="evidence" value="ECO:0007669"/>
    <property type="project" value="TreeGrafter"/>
</dbReference>
<reference evidence="4 5" key="1">
    <citation type="submission" date="2016-10" db="EMBL/GenBank/DDBJ databases">
        <authorList>
            <person name="de Groot N.N."/>
        </authorList>
    </citation>
    <scope>NUCLEOTIDE SEQUENCE [LARGE SCALE GENOMIC DNA]</scope>
    <source>
        <strain evidence="4 5">DSM 40306</strain>
    </source>
</reference>
<dbReference type="GO" id="GO:0016998">
    <property type="term" value="P:cell wall macromolecule catabolic process"/>
    <property type="evidence" value="ECO:0007669"/>
    <property type="project" value="InterPro"/>
</dbReference>
<dbReference type="PANTHER" id="PTHR34135:SF2">
    <property type="entry name" value="LYSOZYME"/>
    <property type="match status" value="1"/>
</dbReference>
<organism evidence="4 5">
    <name type="scientific">Streptomyces misionensis</name>
    <dbReference type="NCBI Taxonomy" id="67331"/>
    <lineage>
        <taxon>Bacteria</taxon>
        <taxon>Bacillati</taxon>
        <taxon>Actinomycetota</taxon>
        <taxon>Actinomycetes</taxon>
        <taxon>Kitasatosporales</taxon>
        <taxon>Streptomycetaceae</taxon>
        <taxon>Streptomyces</taxon>
    </lineage>
</organism>
<comment type="similarity">
    <text evidence="1">Belongs to the glycosyl hydrolase 25 family.</text>
</comment>
<dbReference type="STRING" id="67331.SAMN04490357_1055"/>
<dbReference type="GeneID" id="95517004"/>
<name>A0A1H4PCD2_9ACTN</name>
<dbReference type="Gene3D" id="3.20.20.80">
    <property type="entry name" value="Glycosidases"/>
    <property type="match status" value="1"/>
</dbReference>
<dbReference type="SUPFAM" id="SSF51445">
    <property type="entry name" value="(Trans)glycosidases"/>
    <property type="match status" value="1"/>
</dbReference>
<dbReference type="EMBL" id="FNTD01000004">
    <property type="protein sequence ID" value="SEC05101.1"/>
    <property type="molecule type" value="Genomic_DNA"/>
</dbReference>
<keyword evidence="2 4" id="KW-0378">Hydrolase</keyword>
<dbReference type="Pfam" id="PF01183">
    <property type="entry name" value="Glyco_hydro_25"/>
    <property type="match status" value="1"/>
</dbReference>
<sequence length="293" mass="31580">MATCRGIDVSSYQATDYSTAGLSFVGIKVTEGLSYVNPHWTGQRATARTAGLVTIFYHYPHIANSATAEADYFLSQIKLAPGDVLALDWEWYGQNVTNQQARAYKTTWLAHVKAKAPGHRVIMYCDRSVWTTVDTDSNAGDGLWIADYVTAGKPRIKAKWLFHQYSSNPVDQDVANFADQAALKAWANPTAPKPPAPTPAVSLAHVVAAARKDPSAPQGHTTYKAEVLVVEKALRSEGLLAAQYVDGSFGSLTVNAYARWQRALGYSGSAADGIPGKTSLTKLGAKHGFTVTT</sequence>
<dbReference type="Gene3D" id="1.10.101.10">
    <property type="entry name" value="PGBD-like superfamily/PGBD"/>
    <property type="match status" value="1"/>
</dbReference>
<dbReference type="InterPro" id="IPR002053">
    <property type="entry name" value="Glyco_hydro_25"/>
</dbReference>